<keyword evidence="5" id="KW-1185">Reference proteome</keyword>
<dbReference type="InterPro" id="IPR015897">
    <property type="entry name" value="CHK_kinase-like"/>
</dbReference>
<dbReference type="Gene3D" id="3.90.1200.10">
    <property type="match status" value="1"/>
</dbReference>
<dbReference type="OrthoDB" id="5860691at2759"/>
<feature type="compositionally biased region" description="Basic and acidic residues" evidence="2">
    <location>
        <begin position="687"/>
        <end position="705"/>
    </location>
</feature>
<dbReference type="SUPFAM" id="SSF56112">
    <property type="entry name" value="Protein kinase-like (PK-like)"/>
    <property type="match status" value="1"/>
</dbReference>
<gene>
    <name evidence="4" type="primary">WBGene00089802</name>
</gene>
<feature type="compositionally biased region" description="Low complexity" evidence="2">
    <location>
        <begin position="800"/>
        <end position="814"/>
    </location>
</feature>
<reference evidence="4" key="2">
    <citation type="submission" date="2022-06" db="UniProtKB">
        <authorList>
            <consortium name="EnsemblMetazoa"/>
        </authorList>
    </citation>
    <scope>IDENTIFICATION</scope>
    <source>
        <strain evidence="4">PS312</strain>
    </source>
</reference>
<dbReference type="EnsemblMetazoa" id="PPA00248.1">
    <property type="protein sequence ID" value="PPA00248.1"/>
    <property type="gene ID" value="WBGene00089802"/>
</dbReference>
<reference evidence="5" key="1">
    <citation type="journal article" date="2008" name="Nat. Genet.">
        <title>The Pristionchus pacificus genome provides a unique perspective on nematode lifestyle and parasitism.</title>
        <authorList>
            <person name="Dieterich C."/>
            <person name="Clifton S.W."/>
            <person name="Schuster L.N."/>
            <person name="Chinwalla A."/>
            <person name="Delehaunty K."/>
            <person name="Dinkelacker I."/>
            <person name="Fulton L."/>
            <person name="Fulton R."/>
            <person name="Godfrey J."/>
            <person name="Minx P."/>
            <person name="Mitreva M."/>
            <person name="Roeseler W."/>
            <person name="Tian H."/>
            <person name="Witte H."/>
            <person name="Yang S.P."/>
            <person name="Wilson R.K."/>
            <person name="Sommer R.J."/>
        </authorList>
    </citation>
    <scope>NUCLEOTIDE SEQUENCE [LARGE SCALE GENOMIC DNA]</scope>
    <source>
        <strain evidence="5">PS312</strain>
    </source>
</reference>
<feature type="region of interest" description="Disordered" evidence="2">
    <location>
        <begin position="687"/>
        <end position="706"/>
    </location>
</feature>
<sequence>MTALTLFTLCATVITADTRSSHQPVDTLHFANHPKHTHHNARFVYAHATFITRPANLADRPAEFPACGSAEDDDYESSSCVHDTTTVVLLHLQCLCALGKVLTECAIIASQIMIDDYREQILSILREAGEDVGESEDFSFTRLGEGLGYTSLLWSVRVGGTGRYAVKITDLKSRLEEAKKIYGENQEKIDSHTSLFAQQHNRELGAYRYLEAIKQREKAELGKVAKFFGGVECSMDSVGIIIMADLGAESVSPDPSEEGMALETILSTIDGIAQYQAAYLSTDRPCSLLEKDVLFVLGSAGVINCIESVDGQGYLCEQWKSALLSWSTPEALREMQYEREDEEPPLVLGHTDMWTNNLLFKRNDERGIELLAFVDWQCATVGLALLDVASVVGMNMSAEARRKSEQDILRHYMATIDGKRNTFVREFHAEFDSLNRLYRRCLRFAALQLCLHVGGMLTDPVGDSEEAKENRRKHVEQRTHVAKRLKGILEDIFTGTPEMRLLLSLCLLPALSLASFCGENGVPFSLEVLPNGSPADTAGNFDGYFRDEERTSHLQANKFKAKCSGKFDSSTCPKKNQWVGGIDFVSDLKAALTLQCCTFEGLRFSQDVGVTTIAPGEAVTGGEVIREGRQISFDVIANVRKVQDPADSNRILYEVTVRRMNCLPDPGELHVPFDADIGEEVQRVLGNDDNRAPLDRPEDVPKAPEEAPELIQEIPEGPPQTGDGEDVVQVQPELPQEIIAPVEEERKEIEANPNRNFFVHKKERQNQPTFGAPTFDPSVEAGATRVHPRFVEERPPSEYSTTQQPPTISTTTTTLPPPTTAEIEPVVTEDVPADYDPETVPAPKIADPAKRKTLKLTGVTTVAPTTHNPFLFPGFQPFPGFPLLPPPPQPLQAPPAPTPAAFAANPLMPLAPLPPPTHHHHQMPAAAAGNPFALPNPFAFPQLPNPWMMPQPQQLQQQAAPAAAAAAAGGAASFNGVFGAPPAPQKAATPKVPGLEEAPTVVEPVVRGPIMHKHASAPGGAAPPAPSPATLAPLLMPPPFPSLFGPFPMQGRK</sequence>
<dbReference type="AlphaFoldDB" id="A0A2A6BFS2"/>
<feature type="chain" id="PRO_5043803214" evidence="3">
    <location>
        <begin position="19"/>
        <end position="1053"/>
    </location>
</feature>
<dbReference type="GO" id="GO:0031012">
    <property type="term" value="C:extracellular matrix"/>
    <property type="evidence" value="ECO:0000318"/>
    <property type="project" value="GO_Central"/>
</dbReference>
<keyword evidence="3" id="KW-0732">Signal</keyword>
<dbReference type="SMART" id="SM00587">
    <property type="entry name" value="CHK"/>
    <property type="match status" value="1"/>
</dbReference>
<dbReference type="InterPro" id="IPR011009">
    <property type="entry name" value="Kinase-like_dom_sf"/>
</dbReference>
<dbReference type="Proteomes" id="UP000005239">
    <property type="component" value="Unassembled WGS sequence"/>
</dbReference>
<evidence type="ECO:0000313" key="5">
    <source>
        <dbReference type="Proteomes" id="UP000005239"/>
    </source>
</evidence>
<feature type="region of interest" description="Disordered" evidence="2">
    <location>
        <begin position="793"/>
        <end position="820"/>
    </location>
</feature>
<accession>A0A8R1Y643</accession>
<feature type="signal peptide" evidence="3">
    <location>
        <begin position="1"/>
        <end position="18"/>
    </location>
</feature>
<evidence type="ECO:0000313" key="4">
    <source>
        <dbReference type="EnsemblMetazoa" id="PPA00248.1"/>
    </source>
</evidence>
<evidence type="ECO:0000256" key="3">
    <source>
        <dbReference type="SAM" id="SignalP"/>
    </source>
</evidence>
<name>A0A2A6BFS2_PRIPA</name>
<dbReference type="InterPro" id="IPR004119">
    <property type="entry name" value="EcKL"/>
</dbReference>
<dbReference type="Pfam" id="PF02958">
    <property type="entry name" value="EcKL"/>
    <property type="match status" value="1"/>
</dbReference>
<protein>
    <submittedName>
        <fullName evidence="4">Wrt-9</fullName>
    </submittedName>
</protein>
<organism evidence="4 5">
    <name type="scientific">Pristionchus pacificus</name>
    <name type="common">Parasitic nematode worm</name>
    <dbReference type="NCBI Taxonomy" id="54126"/>
    <lineage>
        <taxon>Eukaryota</taxon>
        <taxon>Metazoa</taxon>
        <taxon>Ecdysozoa</taxon>
        <taxon>Nematoda</taxon>
        <taxon>Chromadorea</taxon>
        <taxon>Rhabditida</taxon>
        <taxon>Rhabditina</taxon>
        <taxon>Diplogasteromorpha</taxon>
        <taxon>Diplogasteroidea</taxon>
        <taxon>Neodiplogasteridae</taxon>
        <taxon>Pristionchus</taxon>
    </lineage>
</organism>
<dbReference type="PANTHER" id="PTHR46706">
    <property type="entry name" value="PROTEIN QUA-1-RELATED"/>
    <property type="match status" value="1"/>
</dbReference>
<dbReference type="PANTHER" id="PTHR46706:SF12">
    <property type="entry name" value="PROTEIN QUA-1-RELATED"/>
    <property type="match status" value="1"/>
</dbReference>
<keyword evidence="1" id="KW-0217">Developmental protein</keyword>
<evidence type="ECO:0000256" key="1">
    <source>
        <dbReference type="ARBA" id="ARBA00022473"/>
    </source>
</evidence>
<proteinExistence type="predicted"/>
<evidence type="ECO:0000256" key="2">
    <source>
        <dbReference type="SAM" id="MobiDB-lite"/>
    </source>
</evidence>
<accession>A0A2A6BFS2</accession>
<dbReference type="InterPro" id="IPR052140">
    <property type="entry name" value="Dev_Signal_Hedgehog-like"/>
</dbReference>